<evidence type="ECO:0000259" key="1">
    <source>
        <dbReference type="Pfam" id="PF01168"/>
    </source>
</evidence>
<dbReference type="Proteomes" id="UP000275225">
    <property type="component" value="Unassembled WGS sequence"/>
</dbReference>
<dbReference type="InterPro" id="IPR020622">
    <property type="entry name" value="Ala_racemase_pyridoxalP-BS"/>
</dbReference>
<comment type="caution">
    <text evidence="2">The sequence shown here is derived from an EMBL/GenBank/DDBJ whole genome shotgun (WGS) entry which is preliminary data.</text>
</comment>
<reference evidence="2 3" key="1">
    <citation type="submission" date="2018-11" db="EMBL/GenBank/DDBJ databases">
        <authorList>
            <person name="Li F."/>
        </authorList>
    </citation>
    <scope>NUCLEOTIDE SEQUENCE [LARGE SCALE GENOMIC DNA]</scope>
    <source>
        <strain evidence="2 3">YS17T</strain>
    </source>
</reference>
<evidence type="ECO:0000313" key="3">
    <source>
        <dbReference type="Proteomes" id="UP000275225"/>
    </source>
</evidence>
<evidence type="ECO:0000313" key="2">
    <source>
        <dbReference type="EMBL" id="RQN09421.1"/>
    </source>
</evidence>
<dbReference type="InterPro" id="IPR029066">
    <property type="entry name" value="PLP-binding_barrel"/>
</dbReference>
<protein>
    <submittedName>
        <fullName evidence="2">Alanine racemase</fullName>
    </submittedName>
</protein>
<dbReference type="PROSITE" id="PS00395">
    <property type="entry name" value="ALANINE_RACEMASE"/>
    <property type="match status" value="1"/>
</dbReference>
<name>A0A3N6ZH00_9ACTN</name>
<organism evidence="2 3">
    <name type="scientific">Aeromicrobium camelliae</name>
    <dbReference type="NCBI Taxonomy" id="1538144"/>
    <lineage>
        <taxon>Bacteria</taxon>
        <taxon>Bacillati</taxon>
        <taxon>Actinomycetota</taxon>
        <taxon>Actinomycetes</taxon>
        <taxon>Propionibacteriales</taxon>
        <taxon>Nocardioidaceae</taxon>
        <taxon>Aeromicrobium</taxon>
    </lineage>
</organism>
<dbReference type="EMBL" id="RQJX01000003">
    <property type="protein sequence ID" value="RQN09421.1"/>
    <property type="molecule type" value="Genomic_DNA"/>
</dbReference>
<dbReference type="InterPro" id="IPR001608">
    <property type="entry name" value="Ala_racemase_N"/>
</dbReference>
<dbReference type="RefSeq" id="WP_124235874.1">
    <property type="nucleotide sequence ID" value="NZ_JBHUFI010000009.1"/>
</dbReference>
<dbReference type="OrthoDB" id="2986620at2"/>
<dbReference type="SUPFAM" id="SSF51419">
    <property type="entry name" value="PLP-binding barrel"/>
    <property type="match status" value="1"/>
</dbReference>
<dbReference type="Gene3D" id="3.20.20.10">
    <property type="entry name" value="Alanine racemase"/>
    <property type="match status" value="1"/>
</dbReference>
<gene>
    <name evidence="2" type="ORF">EHW97_04055</name>
</gene>
<accession>A0A3N6ZH00</accession>
<dbReference type="Pfam" id="PF01168">
    <property type="entry name" value="Ala_racemase_N"/>
    <property type="match status" value="1"/>
</dbReference>
<keyword evidence="3" id="KW-1185">Reference proteome</keyword>
<dbReference type="AlphaFoldDB" id="A0A3N6ZH00"/>
<sequence>MAFDLHLHSSRWLDHVRRTVDATPGIVPVIKGNGYGLGRDLLAGEARALDLDTVAVGTYDEVPEALARFDGDVMVLTPWRPFTSDVVHDPRVIHTVGRVDDVARLAADHPGTRIVLEGETSMARHGLDRHELAPAVAALGDLTLEGFAIHLPMAGGNLTEAEEWAAVLETSQLDTLTLYVSHLTPAELVTLRERRPHLSVRPRIGTALWLGDLGALDVRATVLDRHPVVRGERIGYRQRPMPRDGHVLVIAGGTSHGVGLEAPRAVASPVERGKSLAKGGLAAAGLALSPFTIAGKQRWFAEPPHMQASMVFLPADVTPPEVGETVPVAVRFTIASFDRILRV</sequence>
<feature type="domain" description="Alanine racemase N-terminal" evidence="1">
    <location>
        <begin position="14"/>
        <end position="169"/>
    </location>
</feature>
<proteinExistence type="predicted"/>